<dbReference type="Pfam" id="PF03734">
    <property type="entry name" value="YkuD"/>
    <property type="match status" value="1"/>
</dbReference>
<dbReference type="RefSeq" id="WP_081147859.1">
    <property type="nucleotide sequence ID" value="NZ_LVYD01000046.1"/>
</dbReference>
<dbReference type="GO" id="GO:0071555">
    <property type="term" value="P:cell wall organization"/>
    <property type="evidence" value="ECO:0007669"/>
    <property type="project" value="UniProtKB-UniRule"/>
</dbReference>
<dbReference type="GO" id="GO:0016740">
    <property type="term" value="F:transferase activity"/>
    <property type="evidence" value="ECO:0007669"/>
    <property type="project" value="UniProtKB-KW"/>
</dbReference>
<dbReference type="AlphaFoldDB" id="A0A1V9FXS5"/>
<feature type="domain" description="L,D-TPase catalytic" evidence="9">
    <location>
        <begin position="333"/>
        <end position="506"/>
    </location>
</feature>
<evidence type="ECO:0000256" key="4">
    <source>
        <dbReference type="ARBA" id="ARBA00022960"/>
    </source>
</evidence>
<keyword evidence="11" id="KW-1185">Reference proteome</keyword>
<feature type="active site" description="Proton donor/acceptor" evidence="7">
    <location>
        <position position="465"/>
    </location>
</feature>
<comment type="pathway">
    <text evidence="1 7">Cell wall biogenesis; peptidoglycan biosynthesis.</text>
</comment>
<proteinExistence type="inferred from homology"/>
<evidence type="ECO:0000259" key="9">
    <source>
        <dbReference type="PROSITE" id="PS52029"/>
    </source>
</evidence>
<dbReference type="SUPFAM" id="SSF141523">
    <property type="entry name" value="L,D-transpeptidase catalytic domain-like"/>
    <property type="match status" value="1"/>
</dbReference>
<sequence>MKKGISQGCRWCLILFVALNLLACHGRGKTAVKPPEKPKEKDIVEQPEALNVRITHNMQKALEFILASQGVLNDSIKLGKDSIVNELYQKRNFEPIWSTQEKWLPLSDSLVEFIGHATEYGLFPGDYHYRILQNIRTQTTEDTLGQKDAALWSRGELLLTDAFFRMCYDLHVGRLPYDSVTLRKDSMSMRSCLDLFDTLQQNRDVAGLMHALEPKHGAYDSLKTGLKKFLQSIDTLKPYTYIPYPPNNSADYNNNLKKRLFEEGLLNSPFDYLDTTSMKLVISKYQREKGLTETGKLNTPTVNSLNNTSWEKFKRIAITLDRFKLLPDSMPTTYIWVNIPAFKMQIVDSNLVKMESNVIVGQPKTRTPLLTSNVSNFITYPQWTVPYSIIFTEMMPKILANPDYLRKQNLMVVDNNDSVLNPDSLKWKRFNKDNFPYLIKQRQGDDNSLGVLKFNFANKYSVYLHDTNARGLFSKENRALSHGCVRIKEFMKLADFLVRYDTLRFPPDTLRSWITRKEKHVVSGFPRVPIFIRYFSCETRNGSIKFYNDVYGEDRLLCQRYFDDKTL</sequence>
<comment type="similarity">
    <text evidence="2">Belongs to the YkuD family.</text>
</comment>
<evidence type="ECO:0000313" key="11">
    <source>
        <dbReference type="Proteomes" id="UP000192796"/>
    </source>
</evidence>
<protein>
    <recommendedName>
        <fullName evidence="9">L,D-TPase catalytic domain-containing protein</fullName>
    </recommendedName>
</protein>
<dbReference type="InterPro" id="IPR036365">
    <property type="entry name" value="PGBD-like_sf"/>
</dbReference>
<dbReference type="PANTHER" id="PTHR41533">
    <property type="entry name" value="L,D-TRANSPEPTIDASE HI_1667-RELATED"/>
    <property type="match status" value="1"/>
</dbReference>
<dbReference type="InterPro" id="IPR052905">
    <property type="entry name" value="LD-transpeptidase_YkuD-like"/>
</dbReference>
<dbReference type="CDD" id="cd16913">
    <property type="entry name" value="YkuD_like"/>
    <property type="match status" value="1"/>
</dbReference>
<dbReference type="GO" id="GO:0008360">
    <property type="term" value="P:regulation of cell shape"/>
    <property type="evidence" value="ECO:0007669"/>
    <property type="project" value="UniProtKB-UniRule"/>
</dbReference>
<dbReference type="GO" id="GO:0004180">
    <property type="term" value="F:carboxypeptidase activity"/>
    <property type="evidence" value="ECO:0007669"/>
    <property type="project" value="UniProtKB-ARBA"/>
</dbReference>
<dbReference type="STRING" id="1703345.A3860_24910"/>
<dbReference type="InterPro" id="IPR038063">
    <property type="entry name" value="Transpep_catalytic_dom"/>
</dbReference>
<organism evidence="10 11">
    <name type="scientific">Niastella vici</name>
    <dbReference type="NCBI Taxonomy" id="1703345"/>
    <lineage>
        <taxon>Bacteria</taxon>
        <taxon>Pseudomonadati</taxon>
        <taxon>Bacteroidota</taxon>
        <taxon>Chitinophagia</taxon>
        <taxon>Chitinophagales</taxon>
        <taxon>Chitinophagaceae</taxon>
        <taxon>Niastella</taxon>
    </lineage>
</organism>
<dbReference type="Gene3D" id="2.40.440.10">
    <property type="entry name" value="L,D-transpeptidase catalytic domain-like"/>
    <property type="match status" value="1"/>
</dbReference>
<dbReference type="OrthoDB" id="9778545at2"/>
<feature type="chain" id="PRO_5012777082" description="L,D-TPase catalytic domain-containing protein" evidence="8">
    <location>
        <begin position="24"/>
        <end position="567"/>
    </location>
</feature>
<name>A0A1V9FXS5_9BACT</name>
<dbReference type="GO" id="GO:0009252">
    <property type="term" value="P:peptidoglycan biosynthetic process"/>
    <property type="evidence" value="ECO:0007669"/>
    <property type="project" value="UniProtKB-UniPathway"/>
</dbReference>
<evidence type="ECO:0000256" key="3">
    <source>
        <dbReference type="ARBA" id="ARBA00022679"/>
    </source>
</evidence>
<comment type="caution">
    <text evidence="10">The sequence shown here is derived from an EMBL/GenBank/DDBJ whole genome shotgun (WGS) entry which is preliminary data.</text>
</comment>
<evidence type="ECO:0000256" key="6">
    <source>
        <dbReference type="ARBA" id="ARBA00023316"/>
    </source>
</evidence>
<feature type="signal peptide" evidence="8">
    <location>
        <begin position="1"/>
        <end position="23"/>
    </location>
</feature>
<evidence type="ECO:0000256" key="8">
    <source>
        <dbReference type="SAM" id="SignalP"/>
    </source>
</evidence>
<evidence type="ECO:0000256" key="7">
    <source>
        <dbReference type="PROSITE-ProRule" id="PRU01373"/>
    </source>
</evidence>
<dbReference type="InterPro" id="IPR045380">
    <property type="entry name" value="LD_TPept_scaffold_dom"/>
</dbReference>
<evidence type="ECO:0000313" key="10">
    <source>
        <dbReference type="EMBL" id="OQP63137.1"/>
    </source>
</evidence>
<dbReference type="PANTHER" id="PTHR41533:SF2">
    <property type="entry name" value="BLR7131 PROTEIN"/>
    <property type="match status" value="1"/>
</dbReference>
<dbReference type="EMBL" id="LVYD01000046">
    <property type="protein sequence ID" value="OQP63137.1"/>
    <property type="molecule type" value="Genomic_DNA"/>
</dbReference>
<dbReference type="InterPro" id="IPR005490">
    <property type="entry name" value="LD_TPept_cat_dom"/>
</dbReference>
<keyword evidence="8" id="KW-0732">Signal</keyword>
<dbReference type="PROSITE" id="PS52029">
    <property type="entry name" value="LD_TPASE"/>
    <property type="match status" value="1"/>
</dbReference>
<keyword evidence="3" id="KW-0808">Transferase</keyword>
<accession>A0A1V9FXS5</accession>
<feature type="active site" description="Nucleophile" evidence="7">
    <location>
        <position position="484"/>
    </location>
</feature>
<dbReference type="Proteomes" id="UP000192796">
    <property type="component" value="Unassembled WGS sequence"/>
</dbReference>
<dbReference type="Pfam" id="PF20142">
    <property type="entry name" value="Scaffold"/>
    <property type="match status" value="1"/>
</dbReference>
<evidence type="ECO:0000256" key="1">
    <source>
        <dbReference type="ARBA" id="ARBA00004752"/>
    </source>
</evidence>
<keyword evidence="4 7" id="KW-0133">Cell shape</keyword>
<keyword evidence="6 7" id="KW-0961">Cell wall biogenesis/degradation</keyword>
<keyword evidence="5 7" id="KW-0573">Peptidoglycan synthesis</keyword>
<dbReference type="UniPathway" id="UPA00219"/>
<reference evidence="10 11" key="1">
    <citation type="submission" date="2016-03" db="EMBL/GenBank/DDBJ databases">
        <title>Niastella vici sp. nov., isolated from farmland soil.</title>
        <authorList>
            <person name="Chen L."/>
            <person name="Wang D."/>
            <person name="Yang S."/>
            <person name="Wang G."/>
        </authorList>
    </citation>
    <scope>NUCLEOTIDE SEQUENCE [LARGE SCALE GENOMIC DNA]</scope>
    <source>
        <strain evidence="10 11">DJ57</strain>
    </source>
</reference>
<evidence type="ECO:0000256" key="2">
    <source>
        <dbReference type="ARBA" id="ARBA00005992"/>
    </source>
</evidence>
<gene>
    <name evidence="10" type="ORF">A3860_24910</name>
</gene>
<evidence type="ECO:0000256" key="5">
    <source>
        <dbReference type="ARBA" id="ARBA00022984"/>
    </source>
</evidence>
<dbReference type="SUPFAM" id="SSF47090">
    <property type="entry name" value="PGBD-like"/>
    <property type="match status" value="1"/>
</dbReference>